<evidence type="ECO:0000313" key="5">
    <source>
        <dbReference type="Proteomes" id="UP000279284"/>
    </source>
</evidence>
<dbReference type="InterPro" id="IPR000223">
    <property type="entry name" value="Pept_S26A_signal_pept_1"/>
</dbReference>
<dbReference type="Gene3D" id="2.10.109.10">
    <property type="entry name" value="Umud Fragment, subunit A"/>
    <property type="match status" value="1"/>
</dbReference>
<dbReference type="GO" id="GO:0009003">
    <property type="term" value="F:signal peptidase activity"/>
    <property type="evidence" value="ECO:0007669"/>
    <property type="project" value="UniProtKB-EC"/>
</dbReference>
<dbReference type="OrthoDB" id="5360818at2"/>
<dbReference type="GO" id="GO:0004252">
    <property type="term" value="F:serine-type endopeptidase activity"/>
    <property type="evidence" value="ECO:0007669"/>
    <property type="project" value="InterPro"/>
</dbReference>
<dbReference type="GO" id="GO:0006465">
    <property type="term" value="P:signal peptide processing"/>
    <property type="evidence" value="ECO:0007669"/>
    <property type="project" value="InterPro"/>
</dbReference>
<feature type="domain" description="Peptidase S26" evidence="3">
    <location>
        <begin position="45"/>
        <end position="169"/>
    </location>
</feature>
<reference evidence="4 5" key="1">
    <citation type="submission" date="2018-12" db="EMBL/GenBank/DDBJ databases">
        <authorList>
            <consortium name="Pathogen Informatics"/>
        </authorList>
    </citation>
    <scope>NUCLEOTIDE SEQUENCE [LARGE SCALE GENOMIC DNA]</scope>
    <source>
        <strain evidence="4 5">NCTC10296</strain>
    </source>
</reference>
<dbReference type="GO" id="GO:0016020">
    <property type="term" value="C:membrane"/>
    <property type="evidence" value="ECO:0007669"/>
    <property type="project" value="UniProtKB-SubCell"/>
</dbReference>
<evidence type="ECO:0000313" key="4">
    <source>
        <dbReference type="EMBL" id="VEF02482.1"/>
    </source>
</evidence>
<dbReference type="InterPro" id="IPR036286">
    <property type="entry name" value="LexA/Signal_pep-like_sf"/>
</dbReference>
<accession>A0A448DA24</accession>
<protein>
    <recommendedName>
        <fullName evidence="1 2">Signal peptidase I</fullName>
        <ecNumber evidence="2">3.4.21.89</ecNumber>
    </recommendedName>
</protein>
<evidence type="ECO:0000256" key="2">
    <source>
        <dbReference type="RuleBase" id="RU362042"/>
    </source>
</evidence>
<dbReference type="NCBIfam" id="TIGR02227">
    <property type="entry name" value="sigpep_I_bact"/>
    <property type="match status" value="1"/>
</dbReference>
<dbReference type="STRING" id="493.BWD07_02695"/>
<dbReference type="EC" id="3.4.21.89" evidence="2"/>
<keyword evidence="2" id="KW-0378">Hydrolase</keyword>
<dbReference type="AlphaFoldDB" id="A0A448DA24"/>
<sequence length="171" mass="19707">MKHFDFSRKRLLTGFILGLVLIAVKTGYDHAYPNRKLLVGKQVMSCLPWDFYYWDSDRPVGEIKRYDLLIFPARKMQPVIKDGEKIVKMAAGLPGDKVTIRDGIVSINGSIIGDMAYGAKSFRQPMNYWDKEYVLQPNEIFVFGTEYNSYDSRYWGAYPMDLVDGHVSVLF</sequence>
<dbReference type="Proteomes" id="UP000279284">
    <property type="component" value="Chromosome"/>
</dbReference>
<dbReference type="InterPro" id="IPR019533">
    <property type="entry name" value="Peptidase_S26"/>
</dbReference>
<evidence type="ECO:0000259" key="3">
    <source>
        <dbReference type="Pfam" id="PF10502"/>
    </source>
</evidence>
<dbReference type="SUPFAM" id="SSF51306">
    <property type="entry name" value="LexA/Signal peptidase"/>
    <property type="match status" value="1"/>
</dbReference>
<proteinExistence type="inferred from homology"/>
<comment type="subcellular location">
    <subcellularLocation>
        <location evidence="2">Membrane</location>
        <topology evidence="2">Single-pass type II membrane protein</topology>
    </subcellularLocation>
</comment>
<dbReference type="Pfam" id="PF10502">
    <property type="entry name" value="Peptidase_S26"/>
    <property type="match status" value="1"/>
</dbReference>
<comment type="catalytic activity">
    <reaction evidence="2">
        <text>Cleavage of hydrophobic, N-terminal signal or leader sequences from secreted and periplasmic proteins.</text>
        <dbReference type="EC" id="3.4.21.89"/>
    </reaction>
</comment>
<dbReference type="EMBL" id="LR134313">
    <property type="protein sequence ID" value="VEF02482.1"/>
    <property type="molecule type" value="Genomic_DNA"/>
</dbReference>
<name>A0A448DA24_9NEIS</name>
<organism evidence="4 5">
    <name type="scientific">Neisseria canis</name>
    <dbReference type="NCBI Taxonomy" id="493"/>
    <lineage>
        <taxon>Bacteria</taxon>
        <taxon>Pseudomonadati</taxon>
        <taxon>Pseudomonadota</taxon>
        <taxon>Betaproteobacteria</taxon>
        <taxon>Neisseriales</taxon>
        <taxon>Neisseriaceae</taxon>
        <taxon>Neisseria</taxon>
    </lineage>
</organism>
<keyword evidence="2 4" id="KW-0645">Protease</keyword>
<gene>
    <name evidence="4" type="ORF">NCTC10296_01815</name>
</gene>
<comment type="similarity">
    <text evidence="2">Belongs to the peptidase S26 family.</text>
</comment>
<keyword evidence="5" id="KW-1185">Reference proteome</keyword>
<dbReference type="RefSeq" id="WP_085415838.1">
    <property type="nucleotide sequence ID" value="NZ_CAUJPY010000007.1"/>
</dbReference>
<dbReference type="KEGG" id="nci:NCTC10296_01815"/>
<evidence type="ECO:0000256" key="1">
    <source>
        <dbReference type="ARBA" id="ARBA00019232"/>
    </source>
</evidence>